<evidence type="ECO:0000313" key="2">
    <source>
        <dbReference type="Proteomes" id="UP001217417"/>
    </source>
</evidence>
<evidence type="ECO:0000313" key="1">
    <source>
        <dbReference type="EMBL" id="KAJ8098162.1"/>
    </source>
</evidence>
<dbReference type="EMBL" id="JARPMG010000009">
    <property type="protein sequence ID" value="KAJ8098162.1"/>
    <property type="molecule type" value="Genomic_DNA"/>
</dbReference>
<name>A0AAD7QQW6_9ASCO</name>
<gene>
    <name evidence="1" type="ORF">POJ06DRAFT_292872</name>
</gene>
<dbReference type="AlphaFoldDB" id="A0AAD7QQW6"/>
<dbReference type="RefSeq" id="XP_056041612.1">
    <property type="nucleotide sequence ID" value="XM_056190411.1"/>
</dbReference>
<dbReference type="Proteomes" id="UP001217417">
    <property type="component" value="Unassembled WGS sequence"/>
</dbReference>
<proteinExistence type="predicted"/>
<accession>A0AAD7QQW6</accession>
<keyword evidence="2" id="KW-1185">Reference proteome</keyword>
<comment type="caution">
    <text evidence="1">The sequence shown here is derived from an EMBL/GenBank/DDBJ whole genome shotgun (WGS) entry which is preliminary data.</text>
</comment>
<dbReference type="GeneID" id="80885577"/>
<sequence length="221" mass="25899">MSISSDDIKAKCANQPHDEYADQILKAVTFSCHEMPQYVDKAQILGLTEYVMKNAQRVFLKLVFCGNINLISTFCEANFTDDDLPIEVDLYQLPGTRQIRRLNMKNTPSLERQDLACFRYWRRSELEAFIEHQWIFLAPVFREGDFDYEFHPRCPLPFVPTRHHSRRYWGYHSAVRKLGLLTEHQENLFSALTSTRPGKTEQYIEVAVKSLNIRFPTDTET</sequence>
<protein>
    <submittedName>
        <fullName evidence="1">Uncharacterized protein</fullName>
    </submittedName>
</protein>
<reference evidence="1" key="1">
    <citation type="submission" date="2023-03" db="EMBL/GenBank/DDBJ databases">
        <title>Near-Complete genome sequence of Lipomyces tetrasporous NRRL Y-64009, an oleaginous yeast capable of growing on lignocellulosic hydrolysates.</title>
        <authorList>
            <consortium name="Lawrence Berkeley National Laboratory"/>
            <person name="Jagtap S.S."/>
            <person name="Liu J.-J."/>
            <person name="Walukiewicz H.E."/>
            <person name="Pangilinan J."/>
            <person name="Lipzen A."/>
            <person name="Ahrendt S."/>
            <person name="Koriabine M."/>
            <person name="Cobaugh K."/>
            <person name="Salamov A."/>
            <person name="Yoshinaga Y."/>
            <person name="Ng V."/>
            <person name="Daum C."/>
            <person name="Grigoriev I.V."/>
            <person name="Slininger P.J."/>
            <person name="Dien B.S."/>
            <person name="Jin Y.-S."/>
            <person name="Rao C.V."/>
        </authorList>
    </citation>
    <scope>NUCLEOTIDE SEQUENCE</scope>
    <source>
        <strain evidence="1">NRRL Y-64009</strain>
    </source>
</reference>
<organism evidence="1 2">
    <name type="scientific">Lipomyces tetrasporus</name>
    <dbReference type="NCBI Taxonomy" id="54092"/>
    <lineage>
        <taxon>Eukaryota</taxon>
        <taxon>Fungi</taxon>
        <taxon>Dikarya</taxon>
        <taxon>Ascomycota</taxon>
        <taxon>Saccharomycotina</taxon>
        <taxon>Lipomycetes</taxon>
        <taxon>Lipomycetales</taxon>
        <taxon>Lipomycetaceae</taxon>
        <taxon>Lipomyces</taxon>
    </lineage>
</organism>